<keyword evidence="2" id="KW-0812">Transmembrane</keyword>
<proteinExistence type="predicted"/>
<keyword evidence="2" id="KW-0472">Membrane</keyword>
<evidence type="ECO:0000313" key="4">
    <source>
        <dbReference type="Proteomes" id="UP000324831"/>
    </source>
</evidence>
<keyword evidence="2" id="KW-1133">Transmembrane helix</keyword>
<dbReference type="Proteomes" id="UP000324831">
    <property type="component" value="Unassembled WGS sequence"/>
</dbReference>
<evidence type="ECO:0000256" key="2">
    <source>
        <dbReference type="SAM" id="Phobius"/>
    </source>
</evidence>
<feature type="transmembrane region" description="Helical" evidence="2">
    <location>
        <begin position="32"/>
        <end position="51"/>
    </location>
</feature>
<dbReference type="AlphaFoldDB" id="A0A478FPZ5"/>
<sequence>MSGLTFRKHHKSLQEWESLKPLTKRLRRTVRGWWMTILYLWGMTIGLLVCAKKFEGQITWIAIAFILHVIIVLVIYFKNNKRNMLLYTTLQEYSNIQKLDALGESYRTLVVFTRIIIVLDAFLWPVIFPIKFVFWIMYRMFTLRIWQVKKMIIKGSLELIPDEEEIAADPFYSFLIREGLYEDSLAMGKFNSFEEELEENLAPVKKTEDVEEKKEETNDEKKTEVKEEEKEATNNNEQQKKKW</sequence>
<gene>
    <name evidence="3" type="ORF">MHSWG343_03310</name>
</gene>
<evidence type="ECO:0000256" key="1">
    <source>
        <dbReference type="SAM" id="MobiDB-lite"/>
    </source>
</evidence>
<feature type="region of interest" description="Disordered" evidence="1">
    <location>
        <begin position="201"/>
        <end position="243"/>
    </location>
</feature>
<accession>A0A478FPZ5</accession>
<protein>
    <submittedName>
        <fullName evidence="3">Uncharacterized protein</fullName>
    </submittedName>
</protein>
<reference evidence="3 4" key="1">
    <citation type="submission" date="2019-01" db="EMBL/GenBank/DDBJ databases">
        <title>Draft genome sequences of Candidatus Mycoplasma haemohominis SWG34-3 identified from a patient with pyrexia, anemia and liver dysfunction.</title>
        <authorList>
            <person name="Sekizuka T."/>
            <person name="Hattori N."/>
            <person name="Katano H."/>
            <person name="Takuma T."/>
            <person name="Ito T."/>
            <person name="Arai N."/>
            <person name="Yanai R."/>
            <person name="Ishii S."/>
            <person name="Miura Y."/>
            <person name="Tokunaga T."/>
            <person name="Watanabe H."/>
            <person name="Nomura N."/>
            <person name="Eguchi J."/>
            <person name="Arai T."/>
            <person name="Hasegawa H."/>
            <person name="Nakamaki T."/>
            <person name="Wakita T."/>
            <person name="Niki Y."/>
            <person name="Kuroda M."/>
        </authorList>
    </citation>
    <scope>NUCLEOTIDE SEQUENCE [LARGE SCALE GENOMIC DNA]</scope>
    <source>
        <strain evidence="3">SWG34-3</strain>
    </source>
</reference>
<feature type="transmembrane region" description="Helical" evidence="2">
    <location>
        <begin position="58"/>
        <end position="77"/>
    </location>
</feature>
<comment type="caution">
    <text evidence="3">The sequence shown here is derived from an EMBL/GenBank/DDBJ whole genome shotgun (WGS) entry which is preliminary data.</text>
</comment>
<name>A0A478FPZ5_9MOLU</name>
<dbReference type="EMBL" id="BIMN01000001">
    <property type="protein sequence ID" value="GCE63342.1"/>
    <property type="molecule type" value="Genomic_DNA"/>
</dbReference>
<feature type="compositionally biased region" description="Basic and acidic residues" evidence="1">
    <location>
        <begin position="205"/>
        <end position="243"/>
    </location>
</feature>
<feature type="transmembrane region" description="Helical" evidence="2">
    <location>
        <begin position="115"/>
        <end position="141"/>
    </location>
</feature>
<organism evidence="3 4">
    <name type="scientific">Candidatus Mycoplasma haematohominis</name>
    <dbReference type="NCBI Taxonomy" id="1494318"/>
    <lineage>
        <taxon>Bacteria</taxon>
        <taxon>Bacillati</taxon>
        <taxon>Mycoplasmatota</taxon>
        <taxon>Mollicutes</taxon>
        <taxon>Mycoplasmataceae</taxon>
        <taxon>Mycoplasma</taxon>
    </lineage>
</organism>
<evidence type="ECO:0000313" key="3">
    <source>
        <dbReference type="EMBL" id="GCE63342.1"/>
    </source>
</evidence>